<keyword evidence="2" id="KW-1185">Reference proteome</keyword>
<proteinExistence type="predicted"/>
<dbReference type="SUPFAM" id="SSF56529">
    <property type="entry name" value="FAH"/>
    <property type="match status" value="1"/>
</dbReference>
<dbReference type="InterPro" id="IPR050772">
    <property type="entry name" value="Hydratase-Decarb/MhpD_sf"/>
</dbReference>
<name>A0ABV2MX71_9HYPH</name>
<dbReference type="RefSeq" id="WP_354193730.1">
    <property type="nucleotide sequence ID" value="NZ_JBEPML010000004.1"/>
</dbReference>
<dbReference type="Proteomes" id="UP001549076">
    <property type="component" value="Unassembled WGS sequence"/>
</dbReference>
<dbReference type="EMBL" id="JBEPML010000004">
    <property type="protein sequence ID" value="MET3791402.1"/>
    <property type="molecule type" value="Genomic_DNA"/>
</dbReference>
<dbReference type="EC" id="4.2.1.80" evidence="1"/>
<evidence type="ECO:0000313" key="1">
    <source>
        <dbReference type="EMBL" id="MET3791402.1"/>
    </source>
</evidence>
<dbReference type="PANTHER" id="PTHR30143:SF0">
    <property type="entry name" value="2-KETO-4-PENTENOATE HYDRATASE"/>
    <property type="match status" value="1"/>
</dbReference>
<organism evidence="1 2">
    <name type="scientific">Aquamicrobium terrae</name>
    <dbReference type="NCBI Taxonomy" id="1324945"/>
    <lineage>
        <taxon>Bacteria</taxon>
        <taxon>Pseudomonadati</taxon>
        <taxon>Pseudomonadota</taxon>
        <taxon>Alphaproteobacteria</taxon>
        <taxon>Hyphomicrobiales</taxon>
        <taxon>Phyllobacteriaceae</taxon>
        <taxon>Aquamicrobium</taxon>
    </lineage>
</organism>
<evidence type="ECO:0000313" key="2">
    <source>
        <dbReference type="Proteomes" id="UP001549076"/>
    </source>
</evidence>
<dbReference type="GO" id="GO:0008684">
    <property type="term" value="F:2-oxopent-4-enoate hydratase activity"/>
    <property type="evidence" value="ECO:0007669"/>
    <property type="project" value="UniProtKB-EC"/>
</dbReference>
<dbReference type="InterPro" id="IPR036663">
    <property type="entry name" value="Fumarylacetoacetase_C_sf"/>
</dbReference>
<reference evidence="1 2" key="1">
    <citation type="submission" date="2024-06" db="EMBL/GenBank/DDBJ databases">
        <title>Genomic Encyclopedia of Type Strains, Phase IV (KMG-IV): sequencing the most valuable type-strain genomes for metagenomic binning, comparative biology and taxonomic classification.</title>
        <authorList>
            <person name="Goeker M."/>
        </authorList>
    </citation>
    <scope>NUCLEOTIDE SEQUENCE [LARGE SCALE GENOMIC DNA]</scope>
    <source>
        <strain evidence="1 2">DSM 27865</strain>
    </source>
</reference>
<keyword evidence="1" id="KW-0456">Lyase</keyword>
<gene>
    <name evidence="1" type="ORF">ABID37_001610</name>
</gene>
<accession>A0ABV2MX71</accession>
<comment type="caution">
    <text evidence="1">The sequence shown here is derived from an EMBL/GenBank/DDBJ whole genome shotgun (WGS) entry which is preliminary data.</text>
</comment>
<protein>
    <submittedName>
        <fullName evidence="1">2-keto-4-pentenoate hydratase</fullName>
        <ecNumber evidence="1">4.2.1.80</ecNumber>
    </submittedName>
</protein>
<dbReference type="PANTHER" id="PTHR30143">
    <property type="entry name" value="ACID HYDRATASE"/>
    <property type="match status" value="1"/>
</dbReference>
<sequence length="247" mass="26134">MNAFSADAAADLLVAQFRQGTKTQPAMSGPGTRAEAYQVQDRMIAALGGACGWKVGRAKTDPEPYCAPVPASRLLNSGGDYACFHGVAQVEAELGYRLGRDVPPSAAVLDRAECAALVDAIVPALEILETRLEPLAAQDPLWKLADLQANGALVVGKPVPWAGQDPGQVRLAIGSGQDGAFEEVAHPFGAPFDLFCWTVNHVARQRGGLKRGNVIITGSYCGIVEIRDPQRFVATFADYGDVCLTVL</sequence>
<dbReference type="Gene3D" id="3.90.850.10">
    <property type="entry name" value="Fumarylacetoacetase-like, C-terminal domain"/>
    <property type="match status" value="1"/>
</dbReference>